<dbReference type="Gene3D" id="1.20.1070.10">
    <property type="entry name" value="Rhodopsin 7-helix transmembrane proteins"/>
    <property type="match status" value="1"/>
</dbReference>
<dbReference type="VEuPathDB" id="FungiDB:RhiirFUN_012690"/>
<keyword evidence="2 5" id="KW-0812">Transmembrane</keyword>
<proteinExistence type="predicted"/>
<feature type="transmembrane region" description="Helical" evidence="5">
    <location>
        <begin position="160"/>
        <end position="178"/>
    </location>
</feature>
<comment type="subcellular location">
    <subcellularLocation>
        <location evidence="1">Membrane</location>
        <topology evidence="1">Multi-pass membrane protein</topology>
    </subcellularLocation>
</comment>
<dbReference type="PANTHER" id="PTHR23112">
    <property type="entry name" value="G PROTEIN-COUPLED RECEPTOR 157-RELATED"/>
    <property type="match status" value="1"/>
</dbReference>
<dbReference type="EMBL" id="KI294354">
    <property type="protein sequence ID" value="ESA04376.1"/>
    <property type="molecule type" value="Genomic_DNA"/>
</dbReference>
<evidence type="ECO:0000313" key="9">
    <source>
        <dbReference type="Proteomes" id="UP000018888"/>
    </source>
</evidence>
<dbReference type="PROSITE" id="PS50262">
    <property type="entry name" value="G_PROTEIN_RECEP_F1_2"/>
    <property type="match status" value="1"/>
</dbReference>
<dbReference type="SUPFAM" id="SSF81321">
    <property type="entry name" value="Family A G protein-coupled receptor-like"/>
    <property type="match status" value="1"/>
</dbReference>
<reference evidence="8 9" key="3">
    <citation type="journal article" date="2018" name="New Phytol.">
        <title>High intraspecific genome diversity in the model arbuscular mycorrhizal symbiont Rhizophagus irregularis.</title>
        <authorList>
            <person name="Chen E.C.H."/>
            <person name="Morin E."/>
            <person name="Beaudet D."/>
            <person name="Noel J."/>
            <person name="Yildirir G."/>
            <person name="Ndikumana S."/>
            <person name="Charron P."/>
            <person name="St-Onge C."/>
            <person name="Giorgi J."/>
            <person name="Kruger M."/>
            <person name="Marton T."/>
            <person name="Ropars J."/>
            <person name="Grigoriev I.V."/>
            <person name="Hainaut M."/>
            <person name="Henrissat B."/>
            <person name="Roux C."/>
            <person name="Martin F."/>
            <person name="Corradi N."/>
        </authorList>
    </citation>
    <scope>NUCLEOTIDE SEQUENCE [LARGE SCALE GENOMIC DNA]</scope>
    <source>
        <strain evidence="9">DAOM 181602 / DAOM 197198 / MUCL 43194</strain>
        <strain evidence="8">DAOM 197198</strain>
    </source>
</reference>
<evidence type="ECO:0000256" key="4">
    <source>
        <dbReference type="ARBA" id="ARBA00023136"/>
    </source>
</evidence>
<feature type="domain" description="G-protein coupled receptors family 1 profile" evidence="6">
    <location>
        <begin position="59"/>
        <end position="283"/>
    </location>
</feature>
<feature type="transmembrane region" description="Helical" evidence="5">
    <location>
        <begin position="41"/>
        <end position="65"/>
    </location>
</feature>
<keyword evidence="3 5" id="KW-1133">Transmembrane helix</keyword>
<dbReference type="GO" id="GO:0007189">
    <property type="term" value="P:adenylate cyclase-activating G protein-coupled receptor signaling pathway"/>
    <property type="evidence" value="ECO:0007669"/>
    <property type="project" value="TreeGrafter"/>
</dbReference>
<evidence type="ECO:0000256" key="5">
    <source>
        <dbReference type="SAM" id="Phobius"/>
    </source>
</evidence>
<evidence type="ECO:0000256" key="1">
    <source>
        <dbReference type="ARBA" id="ARBA00004141"/>
    </source>
</evidence>
<organism evidence="7">
    <name type="scientific">Rhizophagus irregularis (strain DAOM 181602 / DAOM 197198 / MUCL 43194)</name>
    <name type="common">Arbuscular mycorrhizal fungus</name>
    <name type="synonym">Glomus intraradices</name>
    <dbReference type="NCBI Taxonomy" id="747089"/>
    <lineage>
        <taxon>Eukaryota</taxon>
        <taxon>Fungi</taxon>
        <taxon>Fungi incertae sedis</taxon>
        <taxon>Mucoromycota</taxon>
        <taxon>Glomeromycotina</taxon>
        <taxon>Glomeromycetes</taxon>
        <taxon>Glomerales</taxon>
        <taxon>Glomeraceae</taxon>
        <taxon>Rhizophagus</taxon>
    </lineage>
</organism>
<evidence type="ECO:0000259" key="6">
    <source>
        <dbReference type="PROSITE" id="PS50262"/>
    </source>
</evidence>
<dbReference type="AlphaFoldDB" id="U9TM13"/>
<keyword evidence="4 5" id="KW-0472">Membrane</keyword>
<gene>
    <name evidence="8" type="ORF">GLOIN_2v1490012</name>
    <name evidence="7" type="ORF">GLOINDRAFT_326671</name>
</gene>
<evidence type="ECO:0000313" key="7">
    <source>
        <dbReference type="EMBL" id="ESA04376.1"/>
    </source>
</evidence>
<dbReference type="Proteomes" id="UP000018888">
    <property type="component" value="Unassembled WGS sequence"/>
</dbReference>
<dbReference type="EMBL" id="AUPC02000001">
    <property type="protein sequence ID" value="POG83174.1"/>
    <property type="molecule type" value="Genomic_DNA"/>
</dbReference>
<feature type="transmembrane region" description="Helical" evidence="5">
    <location>
        <begin position="7"/>
        <end position="29"/>
    </location>
</feature>
<feature type="transmembrane region" description="Helical" evidence="5">
    <location>
        <begin position="198"/>
        <end position="219"/>
    </location>
</feature>
<reference evidence="8 9" key="1">
    <citation type="journal article" date="2013" name="Proc. Natl. Acad. Sci. U.S.A.">
        <title>Genome of an arbuscular mycorrhizal fungus provides insight into the oldest plant symbiosis.</title>
        <authorList>
            <person name="Tisserant E."/>
            <person name="Malbreil M."/>
            <person name="Kuo A."/>
            <person name="Kohler A."/>
            <person name="Symeonidi A."/>
            <person name="Balestrini R."/>
            <person name="Charron P."/>
            <person name="Duensing N."/>
            <person name="Frei Dit Frey N."/>
            <person name="Gianinazzi-Pearson V."/>
            <person name="Gilbert L.B."/>
            <person name="Handa Y."/>
            <person name="Herr J.R."/>
            <person name="Hijri M."/>
            <person name="Koul R."/>
            <person name="Kawaguchi M."/>
            <person name="Krajinski F."/>
            <person name="Lammers P.J."/>
            <person name="Masclaux F.G."/>
            <person name="Murat C."/>
            <person name="Morin E."/>
            <person name="Ndikumana S."/>
            <person name="Pagni M."/>
            <person name="Petitpierre D."/>
            <person name="Requena N."/>
            <person name="Rosikiewicz P."/>
            <person name="Riley R."/>
            <person name="Saito K."/>
            <person name="San Clemente H."/>
            <person name="Shapiro H."/>
            <person name="van Tuinen D."/>
            <person name="Becard G."/>
            <person name="Bonfante P."/>
            <person name="Paszkowski U."/>
            <person name="Shachar-Hill Y.Y."/>
            <person name="Tuskan G.A."/>
            <person name="Young P.W."/>
            <person name="Sanders I.R."/>
            <person name="Henrissat B."/>
            <person name="Rensing S.A."/>
            <person name="Grigoriev I.V."/>
            <person name="Corradi N."/>
            <person name="Roux C."/>
            <person name="Martin F."/>
        </authorList>
    </citation>
    <scope>NUCLEOTIDE SEQUENCE [LARGE SCALE GENOMIC DNA]</scope>
    <source>
        <strain evidence="9">DAOM 181602 / DAOM 197198 / MUCL 43194</strain>
        <strain evidence="8">DAOM 197198</strain>
    </source>
</reference>
<dbReference type="Pfam" id="PF00001">
    <property type="entry name" value="7tm_1"/>
    <property type="match status" value="1"/>
</dbReference>
<sequence>MINNKLFIKYSFMSIIILLFLFIDVILAIDGRLDAPDNINNFHLVVDFSLTMIVLGLIGCVYVFYRVYMQWILSRKKLAMIYRLPFYTACTDFLINCNFFINMLHTAIYAQVWNNMPCKIIGALNWAFLTINICFYAVIAIITYLRICREIHLNYGKYDYKLWLIVIAGSMIIQLVNIQNNGKRDYWCAAKSGQINSAIILFSTITIVLSIILFCYISILRKVHKAPEFLSSSSSNSRSSRNENTANVRVIAFEHYSEVERKAAKKILSYIAMFILQWIPMLISQGARFVLNEEPWVYVMGTIGRSFGGIGNLIQFILNEGFFPKSYDINYDNENSGISLENTKPKINSKDDKIIIINENSD</sequence>
<dbReference type="InterPro" id="IPR000276">
    <property type="entry name" value="GPCR_Rhodpsn"/>
</dbReference>
<protein>
    <recommendedName>
        <fullName evidence="6">G-protein coupled receptors family 1 profile domain-containing protein</fullName>
    </recommendedName>
</protein>
<evidence type="ECO:0000256" key="2">
    <source>
        <dbReference type="ARBA" id="ARBA00022692"/>
    </source>
</evidence>
<accession>U9TM13</accession>
<evidence type="ECO:0000313" key="8">
    <source>
        <dbReference type="EMBL" id="POG83174.1"/>
    </source>
</evidence>
<dbReference type="PANTHER" id="PTHR23112:SF0">
    <property type="entry name" value="TRANSMEMBRANE PROTEIN 116"/>
    <property type="match status" value="1"/>
</dbReference>
<reference evidence="7" key="2">
    <citation type="submission" date="2013-07" db="EMBL/GenBank/DDBJ databases">
        <title>The genome of an arbuscular mycorrhizal fungus provides insights into the evolution of the oldest plant symbiosis.</title>
        <authorList>
            <consortium name="DOE Joint Genome Institute"/>
            <person name="Tisserant E."/>
            <person name="Malbreil M."/>
            <person name="Kuo A."/>
            <person name="Kohler A."/>
            <person name="Symeonidi A."/>
            <person name="Balestrini R."/>
            <person name="Charron P."/>
            <person name="Duensing N."/>
            <person name="Frei-dit-Frey N."/>
            <person name="Gianinazzi-Pearson V."/>
            <person name="Gilbert B."/>
            <person name="Handa Y."/>
            <person name="Hijri M."/>
            <person name="Kaul R."/>
            <person name="Kawaguchi M."/>
            <person name="Krajinski F."/>
            <person name="Lammers P."/>
            <person name="Lapierre D."/>
            <person name="Masclaux F.G."/>
            <person name="Murat C."/>
            <person name="Morin E."/>
            <person name="Ndikumana S."/>
            <person name="Pagni M."/>
            <person name="Petitpierre D."/>
            <person name="Requena N."/>
            <person name="Rosikiewicz P."/>
            <person name="Riley R."/>
            <person name="Saito K."/>
            <person name="San Clemente H."/>
            <person name="Shapiro H."/>
            <person name="van Tuinen D."/>
            <person name="Becard G."/>
            <person name="Bonfante P."/>
            <person name="Paszkowski U."/>
            <person name="Shachar-Hill Y."/>
            <person name="Young J.P."/>
            <person name="Sanders I.R."/>
            <person name="Henrissat B."/>
            <person name="Rensing S.A."/>
            <person name="Grigoriev I.V."/>
            <person name="Corradi N."/>
            <person name="Roux C."/>
            <person name="Martin F."/>
        </authorList>
    </citation>
    <scope>NUCLEOTIDE SEQUENCE</scope>
    <source>
        <strain evidence="7">DAOM 197198</strain>
    </source>
</reference>
<evidence type="ECO:0000256" key="3">
    <source>
        <dbReference type="ARBA" id="ARBA00022989"/>
    </source>
</evidence>
<feature type="transmembrane region" description="Helical" evidence="5">
    <location>
        <begin position="124"/>
        <end position="148"/>
    </location>
</feature>
<dbReference type="HOGENOM" id="CLU_046459_0_0_1"/>
<dbReference type="eggNOG" id="ENOG502T0FY">
    <property type="taxonomic scope" value="Eukaryota"/>
</dbReference>
<feature type="transmembrane region" description="Helical" evidence="5">
    <location>
        <begin position="267"/>
        <end position="284"/>
    </location>
</feature>
<feature type="transmembrane region" description="Helical" evidence="5">
    <location>
        <begin position="86"/>
        <end position="112"/>
    </location>
</feature>
<keyword evidence="9" id="KW-1185">Reference proteome</keyword>
<dbReference type="InterPro" id="IPR017452">
    <property type="entry name" value="GPCR_Rhodpsn_7TM"/>
</dbReference>
<name>U9TM13_RHIID</name>
<dbReference type="GO" id="GO:0004930">
    <property type="term" value="F:G protein-coupled receptor activity"/>
    <property type="evidence" value="ECO:0007669"/>
    <property type="project" value="InterPro"/>
</dbReference>
<dbReference type="GO" id="GO:0005886">
    <property type="term" value="C:plasma membrane"/>
    <property type="evidence" value="ECO:0007669"/>
    <property type="project" value="TreeGrafter"/>
</dbReference>
<feature type="transmembrane region" description="Helical" evidence="5">
    <location>
        <begin position="296"/>
        <end position="318"/>
    </location>
</feature>